<dbReference type="InterPro" id="IPR056982">
    <property type="entry name" value="Phage_ProQ_C-like"/>
</dbReference>
<comment type="caution">
    <text evidence="1">The sequence shown here is derived from an EMBL/GenBank/DDBJ whole genome shotgun (WGS) entry which is preliminary data.</text>
</comment>
<sequence length="121" mass="14078">MLKSELKVGQTVCLVPSFYIGRSLTPIEVEVTKIARKYAYTSHNHHKIILTDGTLCTEKDYTGLYYIVWKSKADYEEHVRQQHFIGEVRKKFANAKLSYSDALELNKWFEERSGEKTTTIN</sequence>
<protein>
    <submittedName>
        <fullName evidence="1">Uncharacterized protein</fullName>
    </submittedName>
</protein>
<dbReference type="RefSeq" id="WP_000920163.1">
    <property type="nucleotide sequence ID" value="NZ_CAJHFN010000015.1"/>
</dbReference>
<dbReference type="Pfam" id="PF24203">
    <property type="entry name" value="Phage_ProQ_C_like"/>
    <property type="match status" value="1"/>
</dbReference>
<reference evidence="1 2" key="1">
    <citation type="submission" date="2015-10" db="EMBL/GenBank/DDBJ databases">
        <title>The utility of whole genome sequencing in characterizing Acinetobacter epidemiology and analyzing hospital outbreaks.</title>
        <authorList>
            <person name="Ozer E.A."/>
            <person name="Fitzpatrick M.A."/>
            <person name="Hauser A.R."/>
        </authorList>
    </citation>
    <scope>NUCLEOTIDE SEQUENCE [LARGE SCALE GENOMIC DNA]</scope>
    <source>
        <strain evidence="1 2">ABBL072</strain>
    </source>
</reference>
<evidence type="ECO:0000313" key="1">
    <source>
        <dbReference type="EMBL" id="KQE03624.1"/>
    </source>
</evidence>
<evidence type="ECO:0000313" key="2">
    <source>
        <dbReference type="Proteomes" id="UP000051449"/>
    </source>
</evidence>
<dbReference type="EMBL" id="LLGC01000179">
    <property type="protein sequence ID" value="KQE03624.1"/>
    <property type="molecule type" value="Genomic_DNA"/>
</dbReference>
<dbReference type="AlphaFoldDB" id="A0AAN5WG60"/>
<gene>
    <name evidence="1" type="ORF">APD33_13495</name>
</gene>
<proteinExistence type="predicted"/>
<organism evidence="1 2">
    <name type="scientific">Acinetobacter baumannii</name>
    <dbReference type="NCBI Taxonomy" id="470"/>
    <lineage>
        <taxon>Bacteria</taxon>
        <taxon>Pseudomonadati</taxon>
        <taxon>Pseudomonadota</taxon>
        <taxon>Gammaproteobacteria</taxon>
        <taxon>Moraxellales</taxon>
        <taxon>Moraxellaceae</taxon>
        <taxon>Acinetobacter</taxon>
        <taxon>Acinetobacter calcoaceticus/baumannii complex</taxon>
    </lineage>
</organism>
<name>A0AAN5WG60_ACIBA</name>
<dbReference type="Proteomes" id="UP000051449">
    <property type="component" value="Unassembled WGS sequence"/>
</dbReference>
<accession>A0AAN5WG60</accession>